<proteinExistence type="predicted"/>
<dbReference type="Proteomes" id="UP000037432">
    <property type="component" value="Unassembled WGS sequence"/>
</dbReference>
<gene>
    <name evidence="1" type="ORF">ACM01_12135</name>
</gene>
<evidence type="ECO:0000313" key="1">
    <source>
        <dbReference type="EMBL" id="KMS75020.1"/>
    </source>
</evidence>
<organism evidence="1 2">
    <name type="scientific">Streptomyces viridochromogenes</name>
    <dbReference type="NCBI Taxonomy" id="1938"/>
    <lineage>
        <taxon>Bacteria</taxon>
        <taxon>Bacillati</taxon>
        <taxon>Actinomycetota</taxon>
        <taxon>Actinomycetes</taxon>
        <taxon>Kitasatosporales</taxon>
        <taxon>Streptomycetaceae</taxon>
        <taxon>Streptomyces</taxon>
    </lineage>
</organism>
<dbReference type="AlphaFoldDB" id="A0A0J8CB35"/>
<name>A0A0J8CB35_STRVR</name>
<comment type="caution">
    <text evidence="1">The sequence shown here is derived from an EMBL/GenBank/DDBJ whole genome shotgun (WGS) entry which is preliminary data.</text>
</comment>
<accession>A0A0J8CB35</accession>
<reference evidence="1 2" key="1">
    <citation type="submission" date="2015-06" db="EMBL/GenBank/DDBJ databases">
        <authorList>
            <person name="Ju K.-S."/>
            <person name="Doroghazi J.R."/>
            <person name="Metcalf W.W."/>
        </authorList>
    </citation>
    <scope>NUCLEOTIDE SEQUENCE [LARGE SCALE GENOMIC DNA]</scope>
    <source>
        <strain evidence="1 2">NRRL 3414</strain>
    </source>
</reference>
<protein>
    <submittedName>
        <fullName evidence="1">Uncharacterized protein</fullName>
    </submittedName>
</protein>
<evidence type="ECO:0000313" key="2">
    <source>
        <dbReference type="Proteomes" id="UP000037432"/>
    </source>
</evidence>
<sequence>MALDAEPVAFWVGQHNVRSPSEGPAFRVVLPVDTLRPQVHQSVYFLFEVPVTGVEIEVDTGELLRRTFTRVHGDSDPGLTRRRFENDPVITLVAWRPLHVPQCLPPELACPLVVVHA</sequence>
<dbReference type="EMBL" id="LFNT01000010">
    <property type="protein sequence ID" value="KMS75020.1"/>
    <property type="molecule type" value="Genomic_DNA"/>
</dbReference>